<dbReference type="SUPFAM" id="SSF74924">
    <property type="entry name" value="Cap-Gly domain"/>
    <property type="match status" value="2"/>
</dbReference>
<dbReference type="SUPFAM" id="SSF48403">
    <property type="entry name" value="Ankyrin repeat"/>
    <property type="match status" value="1"/>
</dbReference>
<organism evidence="6 7">
    <name type="scientific">Acanthaster planci</name>
    <name type="common">Crown-of-thorns starfish</name>
    <dbReference type="NCBI Taxonomy" id="133434"/>
    <lineage>
        <taxon>Eukaryota</taxon>
        <taxon>Metazoa</taxon>
        <taxon>Echinodermata</taxon>
        <taxon>Eleutherozoa</taxon>
        <taxon>Asterozoa</taxon>
        <taxon>Asteroidea</taxon>
        <taxon>Valvatacea</taxon>
        <taxon>Valvatida</taxon>
        <taxon>Acanthasteridae</taxon>
        <taxon>Acanthaster</taxon>
    </lineage>
</organism>
<dbReference type="Gene3D" id="2.30.30.190">
    <property type="entry name" value="CAP Gly-rich-like domain"/>
    <property type="match status" value="2"/>
</dbReference>
<dbReference type="Pfam" id="PF00023">
    <property type="entry name" value="Ank"/>
    <property type="match status" value="1"/>
</dbReference>
<dbReference type="InterPro" id="IPR036859">
    <property type="entry name" value="CAP-Gly_dom_sf"/>
</dbReference>
<evidence type="ECO:0000256" key="2">
    <source>
        <dbReference type="ARBA" id="ARBA00022490"/>
    </source>
</evidence>
<dbReference type="InterPro" id="IPR000938">
    <property type="entry name" value="CAP-Gly_domain"/>
</dbReference>
<feature type="repeat" description="ANK" evidence="3">
    <location>
        <begin position="79"/>
        <end position="111"/>
    </location>
</feature>
<dbReference type="PANTHER" id="PTHR18916">
    <property type="entry name" value="DYNACTIN 1-RELATED MICROTUBULE-BINDING"/>
    <property type="match status" value="1"/>
</dbReference>
<sequence length="384" mass="41489">MTLLHYACKAGCDGVGERASATKLTSLLLEYGASPELRSRWTDMTALHYAVFFDIVPIIRLLLKSTEFKDLESRCGEFDNGTPLHIAAANGCLESVRCLLQLGANSHAKDTQGRMALHCVPDSSDISRPGWEATAGKLRQLLHPDSQFTRPKYSPQNYDDVPSKVLLASLGLGFGDRVYLGDSKAGTLQFYGTTQFAPGMWAGIELDEAIGKHNGTVEGVTYFECPQKHGIFAPLSKVSKFVVSPRPSTPRSGGGCTAAVYHGKIDVSHVSPKVDTGLRSRTFSAAGKFEDVCVGDRVSIAGQAPRHGIVQYSGFTQFAAGWWYGVELDGPEGKNDGSVAGVRYFTCRPQYGLFAQPSKVTRCNNSRDSSISSQAVETNAADRC</sequence>
<keyword evidence="3" id="KW-0040">ANK repeat</keyword>
<reference evidence="7" key="1">
    <citation type="submission" date="2025-08" db="UniProtKB">
        <authorList>
            <consortium name="RefSeq"/>
        </authorList>
    </citation>
    <scope>IDENTIFICATION</scope>
</reference>
<evidence type="ECO:0000313" key="7">
    <source>
        <dbReference type="RefSeq" id="XP_022087873.1"/>
    </source>
</evidence>
<dbReference type="SMART" id="SM01052">
    <property type="entry name" value="CAP_GLY"/>
    <property type="match status" value="2"/>
</dbReference>
<dbReference type="GO" id="GO:0031122">
    <property type="term" value="P:cytoplasmic microtubule organization"/>
    <property type="evidence" value="ECO:0007669"/>
    <property type="project" value="TreeGrafter"/>
</dbReference>
<dbReference type="OMA" id="KAESAMI"/>
<dbReference type="OrthoDB" id="2130750at2759"/>
<name>A0A8B7Y3V8_ACAPL</name>
<dbReference type="Pfam" id="PF01302">
    <property type="entry name" value="CAP_GLY"/>
    <property type="match status" value="2"/>
</dbReference>
<dbReference type="Gene3D" id="1.25.40.20">
    <property type="entry name" value="Ankyrin repeat-containing domain"/>
    <property type="match status" value="1"/>
</dbReference>
<dbReference type="InterPro" id="IPR036770">
    <property type="entry name" value="Ankyrin_rpt-contain_sf"/>
</dbReference>
<dbReference type="Proteomes" id="UP000694845">
    <property type="component" value="Unplaced"/>
</dbReference>
<dbReference type="GO" id="GO:0035371">
    <property type="term" value="C:microtubule plus-end"/>
    <property type="evidence" value="ECO:0007669"/>
    <property type="project" value="TreeGrafter"/>
</dbReference>
<dbReference type="KEGG" id="aplc:110977758"/>
<gene>
    <name evidence="7" type="primary">LOC110977758</name>
</gene>
<dbReference type="GO" id="GO:0051010">
    <property type="term" value="F:microtubule plus-end binding"/>
    <property type="evidence" value="ECO:0007669"/>
    <property type="project" value="TreeGrafter"/>
</dbReference>
<keyword evidence="6" id="KW-1185">Reference proteome</keyword>
<dbReference type="PROSITE" id="PS50245">
    <property type="entry name" value="CAP_GLY_2"/>
    <property type="match status" value="2"/>
</dbReference>
<evidence type="ECO:0000259" key="5">
    <source>
        <dbReference type="PROSITE" id="PS50245"/>
    </source>
</evidence>
<dbReference type="GeneID" id="110977758"/>
<dbReference type="AlphaFoldDB" id="A0A8B7Y3V8"/>
<dbReference type="PANTHER" id="PTHR18916:SF85">
    <property type="entry name" value="TUBULIN-FOLDING COFACTOR B"/>
    <property type="match status" value="1"/>
</dbReference>
<feature type="domain" description="CAP-Gly" evidence="5">
    <location>
        <begin position="192"/>
        <end position="234"/>
    </location>
</feature>
<evidence type="ECO:0000256" key="4">
    <source>
        <dbReference type="SAM" id="MobiDB-lite"/>
    </source>
</evidence>
<dbReference type="GO" id="GO:0005938">
    <property type="term" value="C:cell cortex"/>
    <property type="evidence" value="ECO:0007669"/>
    <property type="project" value="TreeGrafter"/>
</dbReference>
<feature type="region of interest" description="Disordered" evidence="4">
    <location>
        <begin position="365"/>
        <end position="384"/>
    </location>
</feature>
<dbReference type="PROSITE" id="PS00845">
    <property type="entry name" value="CAP_GLY_1"/>
    <property type="match status" value="2"/>
</dbReference>
<dbReference type="RefSeq" id="XP_022087873.1">
    <property type="nucleotide sequence ID" value="XM_022232181.1"/>
</dbReference>
<dbReference type="PROSITE" id="PS50297">
    <property type="entry name" value="ANK_REP_REGION"/>
    <property type="match status" value="1"/>
</dbReference>
<dbReference type="SMART" id="SM00248">
    <property type="entry name" value="ANK"/>
    <property type="match status" value="3"/>
</dbReference>
<protein>
    <submittedName>
        <fullName evidence="7">CAP-Gly domain-containing linker protein 4-like</fullName>
    </submittedName>
</protein>
<proteinExistence type="predicted"/>
<accession>A0A8B7Y3V8</accession>
<keyword evidence="2" id="KW-0963">Cytoplasm</keyword>
<dbReference type="PROSITE" id="PS50088">
    <property type="entry name" value="ANK_REPEAT"/>
    <property type="match status" value="1"/>
</dbReference>
<dbReference type="GO" id="GO:0005634">
    <property type="term" value="C:nucleus"/>
    <property type="evidence" value="ECO:0007669"/>
    <property type="project" value="TreeGrafter"/>
</dbReference>
<evidence type="ECO:0000256" key="3">
    <source>
        <dbReference type="PROSITE-ProRule" id="PRU00023"/>
    </source>
</evidence>
<evidence type="ECO:0000256" key="1">
    <source>
        <dbReference type="ARBA" id="ARBA00004496"/>
    </source>
</evidence>
<feature type="domain" description="CAP-Gly" evidence="5">
    <location>
        <begin position="314"/>
        <end position="356"/>
    </location>
</feature>
<comment type="subcellular location">
    <subcellularLocation>
        <location evidence="1">Cytoplasm</location>
    </subcellularLocation>
</comment>
<evidence type="ECO:0000313" key="6">
    <source>
        <dbReference type="Proteomes" id="UP000694845"/>
    </source>
</evidence>
<feature type="compositionally biased region" description="Polar residues" evidence="4">
    <location>
        <begin position="365"/>
        <end position="377"/>
    </location>
</feature>
<dbReference type="InterPro" id="IPR002110">
    <property type="entry name" value="Ankyrin_rpt"/>
</dbReference>